<dbReference type="InterPro" id="IPR029058">
    <property type="entry name" value="AB_hydrolase_fold"/>
</dbReference>
<accession>A0A415E8U8</accession>
<dbReference type="Pfam" id="PF00561">
    <property type="entry name" value="Abhydrolase_1"/>
    <property type="match status" value="1"/>
</dbReference>
<name>A0A415E8U8_9FIRM</name>
<evidence type="ECO:0000259" key="1">
    <source>
        <dbReference type="Pfam" id="PF00561"/>
    </source>
</evidence>
<dbReference type="Gene3D" id="3.40.50.1820">
    <property type="entry name" value="alpha/beta hydrolase"/>
    <property type="match status" value="1"/>
</dbReference>
<sequence length="317" mass="35229">MKKKILIPAIILAFLLVAFGSMSWFIGEQVFISSTQLVTNEETSGVKESFWKTFGIDYDKFKSTYKIEGISVPSSEGDHDIPGDYIYAKGADTKDRDTVILIHGLGGNRYSNYPVAAYFLEKGYNVITYDQRSSGENEAKYTTFGYLESDDAKDLVYYASNLTKGKAIGLWGTSFGGATAGHAISDKTIAAKVKFAVLDCPVSSMKDMVAAEIDKMDIPLPTEYMTWCGSVVNKFKLGFSYGDADVPAAVADTDVPVLVINSKADQLTPYYMGRDIYEAIDSKDKKILSVKDSDHAQVWLNHRELYRKTMDEFISQY</sequence>
<feature type="domain" description="AB hydrolase-1" evidence="1">
    <location>
        <begin position="98"/>
        <end position="215"/>
    </location>
</feature>
<evidence type="ECO:0000313" key="3">
    <source>
        <dbReference type="Proteomes" id="UP000284841"/>
    </source>
</evidence>
<dbReference type="STRING" id="1776384.GCA_900086585_02989"/>
<proteinExistence type="predicted"/>
<dbReference type="EMBL" id="QRMS01000001">
    <property type="protein sequence ID" value="RHJ90108.1"/>
    <property type="molecule type" value="Genomic_DNA"/>
</dbReference>
<organism evidence="2 3">
    <name type="scientific">Emergencia timonensis</name>
    <dbReference type="NCBI Taxonomy" id="1776384"/>
    <lineage>
        <taxon>Bacteria</taxon>
        <taxon>Bacillati</taxon>
        <taxon>Bacillota</taxon>
        <taxon>Clostridia</taxon>
        <taxon>Peptostreptococcales</taxon>
        <taxon>Anaerovoracaceae</taxon>
        <taxon>Emergencia</taxon>
    </lineage>
</organism>
<keyword evidence="2" id="KW-0378">Hydrolase</keyword>
<reference evidence="2 3" key="1">
    <citation type="submission" date="2018-08" db="EMBL/GenBank/DDBJ databases">
        <title>A genome reference for cultivated species of the human gut microbiota.</title>
        <authorList>
            <person name="Zou Y."/>
            <person name="Xue W."/>
            <person name="Luo G."/>
        </authorList>
    </citation>
    <scope>NUCLEOTIDE SEQUENCE [LARGE SCALE GENOMIC DNA]</scope>
    <source>
        <strain evidence="2 3">AM07-24</strain>
    </source>
</reference>
<protein>
    <submittedName>
        <fullName evidence="2">Alpha/beta hydrolase</fullName>
    </submittedName>
</protein>
<dbReference type="AlphaFoldDB" id="A0A415E8U8"/>
<evidence type="ECO:0000313" key="2">
    <source>
        <dbReference type="EMBL" id="RHJ90108.1"/>
    </source>
</evidence>
<dbReference type="InterPro" id="IPR052920">
    <property type="entry name" value="DNA-binding_regulatory"/>
</dbReference>
<comment type="caution">
    <text evidence="2">The sequence shown here is derived from an EMBL/GenBank/DDBJ whole genome shotgun (WGS) entry which is preliminary data.</text>
</comment>
<keyword evidence="3" id="KW-1185">Reference proteome</keyword>
<dbReference type="Proteomes" id="UP000284841">
    <property type="component" value="Unassembled WGS sequence"/>
</dbReference>
<dbReference type="InterPro" id="IPR000073">
    <property type="entry name" value="AB_hydrolase_1"/>
</dbReference>
<dbReference type="SUPFAM" id="SSF53474">
    <property type="entry name" value="alpha/beta-Hydrolases"/>
    <property type="match status" value="1"/>
</dbReference>
<dbReference type="OrthoDB" id="9776685at2"/>
<dbReference type="PANTHER" id="PTHR43358">
    <property type="entry name" value="ALPHA/BETA-HYDROLASE"/>
    <property type="match status" value="1"/>
</dbReference>
<dbReference type="GO" id="GO:0016787">
    <property type="term" value="F:hydrolase activity"/>
    <property type="evidence" value="ECO:0007669"/>
    <property type="project" value="UniProtKB-KW"/>
</dbReference>
<dbReference type="PANTHER" id="PTHR43358:SF4">
    <property type="entry name" value="ALPHA_BETA HYDROLASE FOLD-1 DOMAIN-CONTAINING PROTEIN"/>
    <property type="match status" value="1"/>
</dbReference>
<gene>
    <name evidence="2" type="ORF">DW099_03500</name>
</gene>